<dbReference type="PANTHER" id="PTHR30473:SF2">
    <property type="entry name" value="PIN DOMAIN-CONTAINING PROTEIN"/>
    <property type="match status" value="1"/>
</dbReference>
<dbReference type="SUPFAM" id="SSF54814">
    <property type="entry name" value="Prokaryotic type KH domain (KH-domain type II)"/>
    <property type="match status" value="1"/>
</dbReference>
<dbReference type="HOGENOM" id="CLU_730800_0_0_2"/>
<dbReference type="InterPro" id="IPR015946">
    <property type="entry name" value="KH_dom-like_a/b"/>
</dbReference>
<proteinExistence type="predicted"/>
<protein>
    <submittedName>
        <fullName evidence="7">PhoH family protein</fullName>
    </submittedName>
</protein>
<dbReference type="GO" id="GO:0005524">
    <property type="term" value="F:ATP binding"/>
    <property type="evidence" value="ECO:0007669"/>
    <property type="project" value="UniProtKB-KW"/>
</dbReference>
<evidence type="ECO:0000256" key="1">
    <source>
        <dbReference type="ARBA" id="ARBA00022741"/>
    </source>
</evidence>
<dbReference type="AlphaFoldDB" id="D5U1D6"/>
<dbReference type="Pfam" id="PF07650">
    <property type="entry name" value="KH_2"/>
    <property type="match status" value="1"/>
</dbReference>
<feature type="domain" description="PhoH-like protein" evidence="5">
    <location>
        <begin position="13"/>
        <end position="217"/>
    </location>
</feature>
<gene>
    <name evidence="7" type="ordered locus">Tagg_0663</name>
</gene>
<dbReference type="Gene3D" id="3.30.300.20">
    <property type="match status" value="1"/>
</dbReference>
<keyword evidence="1" id="KW-0547">Nucleotide-binding</keyword>
<reference evidence="8" key="2">
    <citation type="journal article" date="2010" name="Stand. Genomic Sci.">
        <title>Complete genome sequence of Thermosphaera aggregans type strain (M11TLT).</title>
        <authorList>
            <person name="Spring S."/>
            <person name="Rachel R."/>
            <person name="Lapidus A."/>
            <person name="Davenport K."/>
            <person name="Tice H."/>
            <person name="Copeland A."/>
            <person name="Cheng J.-F."/>
            <person name="Lucas S."/>
            <person name="Chen F."/>
            <person name="Nolan M."/>
            <person name="Bruce D."/>
            <person name="Goodwin L."/>
            <person name="Pitluck S."/>
            <person name="Ivanova N."/>
            <person name="Mavromatis K."/>
            <person name="Ovchinnikova G."/>
            <person name="Pati A."/>
            <person name="Chen A."/>
            <person name="Palaniappan K."/>
            <person name="Land M."/>
            <person name="Hauser L."/>
            <person name="Chang Y.-J."/>
            <person name="Jeffries C.C."/>
            <person name="Brettin T."/>
            <person name="Detter J.C."/>
            <person name="Tapia R."/>
            <person name="Han C."/>
            <person name="Heimerl T."/>
            <person name="Weikl F."/>
            <person name="Brambilla E."/>
            <person name="Goker M."/>
            <person name="Bristow J."/>
            <person name="Eisen J.A."/>
            <person name="Markowitz V."/>
            <person name="Hugenholtz P."/>
            <person name="Kyrpides N.C."/>
            <person name="Klenk H.-P."/>
        </authorList>
    </citation>
    <scope>NUCLEOTIDE SEQUENCE [LARGE SCALE GENOMIC DNA]</scope>
    <source>
        <strain evidence="8">DSM 11486 / M11TL</strain>
    </source>
</reference>
<reference evidence="7 8" key="1">
    <citation type="journal article" date="2010" name="Stand. Genomic Sci.">
        <title>Complete genome sequence of Thermosphaera aggregans type strain (M11TL).</title>
        <authorList>
            <person name="Spring S."/>
            <person name="Rachel R."/>
            <person name="Lapidus A."/>
            <person name="Davenport K."/>
            <person name="Tice H."/>
            <person name="Copeland A."/>
            <person name="Cheng J.F."/>
            <person name="Lucas S."/>
            <person name="Chen F."/>
            <person name="Nolan M."/>
            <person name="Bruce D."/>
            <person name="Goodwin L."/>
            <person name="Pitluck S."/>
            <person name="Ivanova N."/>
            <person name="Mavromatis K."/>
            <person name="Ovchinnikova G."/>
            <person name="Pati A."/>
            <person name="Chen A."/>
            <person name="Palaniappan K."/>
            <person name="Land M."/>
            <person name="Hauser L."/>
            <person name="Chang Y.J."/>
            <person name="Jeffries C.C."/>
            <person name="Brettin T."/>
            <person name="Detter J.C."/>
            <person name="Tapia R."/>
            <person name="Han C."/>
            <person name="Heimerl T."/>
            <person name="Weikl F."/>
            <person name="Brambilla E."/>
            <person name="Goker M."/>
            <person name="Bristow J."/>
            <person name="Eisen J.A."/>
            <person name="Markowitz V."/>
            <person name="Hugenholtz P."/>
            <person name="Kyrpides N.C."/>
            <person name="Klenk H.P."/>
        </authorList>
    </citation>
    <scope>NUCLEOTIDE SEQUENCE [LARGE SCALE GENOMIC DNA]</scope>
    <source>
        <strain evidence="8">DSM 11486 / M11TL</strain>
    </source>
</reference>
<dbReference type="GO" id="GO:0005829">
    <property type="term" value="C:cytosol"/>
    <property type="evidence" value="ECO:0007669"/>
    <property type="project" value="TreeGrafter"/>
</dbReference>
<keyword evidence="2" id="KW-0067">ATP-binding</keyword>
<feature type="domain" description="KH type-2" evidence="6">
    <location>
        <begin position="258"/>
        <end position="301"/>
    </location>
</feature>
<dbReference type="SUPFAM" id="SSF52540">
    <property type="entry name" value="P-loop containing nucleoside triphosphate hydrolases"/>
    <property type="match status" value="1"/>
</dbReference>
<dbReference type="InterPro" id="IPR003714">
    <property type="entry name" value="PhoH"/>
</dbReference>
<evidence type="ECO:0000313" key="7">
    <source>
        <dbReference type="EMBL" id="ADG90936.1"/>
    </source>
</evidence>
<dbReference type="InterPro" id="IPR027417">
    <property type="entry name" value="P-loop_NTPase"/>
</dbReference>
<evidence type="ECO:0000256" key="2">
    <source>
        <dbReference type="ARBA" id="ARBA00022840"/>
    </source>
</evidence>
<accession>D5U1D6</accession>
<organism evidence="7 8">
    <name type="scientific">Thermosphaera aggregans (strain DSM 11486 / M11TL)</name>
    <dbReference type="NCBI Taxonomy" id="633148"/>
    <lineage>
        <taxon>Archaea</taxon>
        <taxon>Thermoproteota</taxon>
        <taxon>Thermoprotei</taxon>
        <taxon>Desulfurococcales</taxon>
        <taxon>Desulfurococcaceae</taxon>
        <taxon>Thermosphaera</taxon>
    </lineage>
</organism>
<dbReference type="PANTHER" id="PTHR30473">
    <property type="entry name" value="PROTEIN PHOH"/>
    <property type="match status" value="1"/>
</dbReference>
<name>D5U1D6_THEAM</name>
<reference key="3">
    <citation type="submission" date="2010-02" db="EMBL/GenBank/DDBJ databases">
        <title>Complete genome sequence of Thermosphaera aggregans type strain (M11TL).</title>
        <authorList>
            <consortium name="US DOE Joint Genome Institute (JGI-PGF)"/>
            <person name="Spring S."/>
            <person name="Lapidus A."/>
            <person name="Munk C."/>
            <person name="Schroeder M."/>
            <person name="Glavina Del Rio T."/>
            <person name="Tice H."/>
            <person name="Copeland A."/>
            <person name="Cheng J.-F."/>
            <person name="Lucas S."/>
            <person name="Chen F."/>
            <person name="Nolan M."/>
            <person name="Bruce D."/>
            <person name="Goodwin L."/>
            <person name="Pitluck S."/>
            <person name="Ivanova N."/>
            <person name="Mavromatis K."/>
            <person name="Ovchinnikova G."/>
            <person name="Pati A."/>
            <person name="Chen A."/>
            <person name="Palaniappan K."/>
            <person name="Land M."/>
            <person name="Hauser L."/>
            <person name="Chang Y.-J."/>
            <person name="Jeffries C.C."/>
            <person name="Brettin T."/>
            <person name="Detter J.C."/>
            <person name="Tapia R."/>
            <person name="Han C."/>
            <person name="Chain P."/>
            <person name="Heimerl T."/>
            <person name="Weik F."/>
            <person name="Goker M."/>
            <person name="Rachel R."/>
            <person name="Bristow J."/>
            <person name="Eisen J.A."/>
            <person name="Markowitz V."/>
            <person name="Hugenholtz P."/>
            <person name="Kyrpides N.C."/>
            <person name="Klenk H.-P."/>
        </authorList>
    </citation>
    <scope>NUCLEOTIDE SEQUENCE</scope>
    <source>
        <strain>DSM 11486</strain>
    </source>
</reference>
<evidence type="ECO:0000259" key="5">
    <source>
        <dbReference type="Pfam" id="PF02562"/>
    </source>
</evidence>
<dbReference type="eggNOG" id="arCOG04325">
    <property type="taxonomic scope" value="Archaea"/>
</dbReference>
<dbReference type="InterPro" id="IPR051451">
    <property type="entry name" value="PhoH2-like"/>
</dbReference>
<sequence length="385" mass="42755">MVKYMGLSLFSMVKPKTPGQAEIVDALKNTRYSIVGIFGPTGSGKSLFSIMYGVDSVLNKKYKRFIIARPLVDVTSGRELTPEDLGGLYYELASSYLRDILSGYIEWSKIEEMIKNYEIVIADSHYLRGRTFDDSLIFLDDTQSIPVESAIEVITRIGNNSRLIIAGDPIFQRAHGSRDSTIMLRELLLNEESAKVVDLGLKDIVRPGARMGIKLLFESKMRSRKLTETEKQIVETARLHAPDADLVTAVEFVDIKKKLGITSENVPDALVVVKEGHLGRIIGKKGERIEAVEKDLGLKIRACQLSLDFTPFIRALHPVAWIIKHVKEVDFAGPVLAVKISGEAYGAFVGQKGAYIRFIDGVFNKLLGVSVRVYEVGDESSEKGK</sequence>
<dbReference type="Proteomes" id="UP000002376">
    <property type="component" value="Chromosome"/>
</dbReference>
<keyword evidence="8" id="KW-1185">Reference proteome</keyword>
<evidence type="ECO:0000256" key="3">
    <source>
        <dbReference type="ARBA" id="ARBA00022884"/>
    </source>
</evidence>
<dbReference type="InterPro" id="IPR004044">
    <property type="entry name" value="KH_dom_type_2"/>
</dbReference>
<evidence type="ECO:0000313" key="8">
    <source>
        <dbReference type="Proteomes" id="UP000002376"/>
    </source>
</evidence>
<evidence type="ECO:0000259" key="6">
    <source>
        <dbReference type="Pfam" id="PF07650"/>
    </source>
</evidence>
<dbReference type="KEGG" id="tag:Tagg_0663"/>
<dbReference type="EMBL" id="CP001939">
    <property type="protein sequence ID" value="ADG90936.1"/>
    <property type="molecule type" value="Genomic_DNA"/>
</dbReference>
<evidence type="ECO:0000256" key="4">
    <source>
        <dbReference type="PROSITE-ProRule" id="PRU00117"/>
    </source>
</evidence>
<dbReference type="STRING" id="633148.Tagg_0663"/>
<dbReference type="Pfam" id="PF02562">
    <property type="entry name" value="PhoH"/>
    <property type="match status" value="1"/>
</dbReference>
<dbReference type="InterPro" id="IPR009019">
    <property type="entry name" value="KH_sf_prok-type"/>
</dbReference>
<dbReference type="Gene3D" id="3.40.50.300">
    <property type="entry name" value="P-loop containing nucleotide triphosphate hydrolases"/>
    <property type="match status" value="1"/>
</dbReference>
<dbReference type="GO" id="GO:0003723">
    <property type="term" value="F:RNA binding"/>
    <property type="evidence" value="ECO:0007669"/>
    <property type="project" value="UniProtKB-UniRule"/>
</dbReference>
<dbReference type="PROSITE" id="PS50084">
    <property type="entry name" value="KH_TYPE_1"/>
    <property type="match status" value="1"/>
</dbReference>
<keyword evidence="3 4" id="KW-0694">RNA-binding</keyword>